<dbReference type="InterPro" id="IPR013424">
    <property type="entry name" value="Ice-binding_C"/>
</dbReference>
<proteinExistence type="predicted"/>
<feature type="signal peptide" evidence="1">
    <location>
        <begin position="1"/>
        <end position="22"/>
    </location>
</feature>
<evidence type="ECO:0000259" key="2">
    <source>
        <dbReference type="Pfam" id="PF07589"/>
    </source>
</evidence>
<keyword evidence="1" id="KW-0732">Signal</keyword>
<dbReference type="AlphaFoldDB" id="A0A7C9P5N8"/>
<protein>
    <submittedName>
        <fullName evidence="3">PEP-CTERM sorting domain-containing protein</fullName>
    </submittedName>
</protein>
<comment type="caution">
    <text evidence="3">The sequence shown here is derived from an EMBL/GenBank/DDBJ whole genome shotgun (WGS) entry which is preliminary data.</text>
</comment>
<dbReference type="Proteomes" id="UP000483432">
    <property type="component" value="Unassembled WGS sequence"/>
</dbReference>
<sequence length="232" mass="24377">MFLLRKAFLVLGLLSIASVAVASPIVLNGDHFTVTYESTQTGLYKQGFMAGSLDTVYFQPNTFTALSSGNQVSTQGLLNLTFTINSGYTFAGLSFTERGNYFLRNGGAVNVVASVQQENSASTLLNLQPGSPLASIGRSTPWELTGAVSLQNLGASQSLTISLDNTLFASSSGPGLGFIQTTYAGFQVMTRPAVPPASVPEPSSVALVLIGMVAAVLIGRRRVRIPLHGARL</sequence>
<evidence type="ECO:0000256" key="1">
    <source>
        <dbReference type="SAM" id="SignalP"/>
    </source>
</evidence>
<organism evidence="3 4">
    <name type="scientific">Sulfuriferula multivorans</name>
    <dbReference type="NCBI Taxonomy" id="1559896"/>
    <lineage>
        <taxon>Bacteria</taxon>
        <taxon>Pseudomonadati</taxon>
        <taxon>Pseudomonadota</taxon>
        <taxon>Betaproteobacteria</taxon>
        <taxon>Nitrosomonadales</taxon>
        <taxon>Sulfuricellaceae</taxon>
        <taxon>Sulfuriferula</taxon>
    </lineage>
</organism>
<feature type="domain" description="Ice-binding protein C-terminal" evidence="2">
    <location>
        <begin position="198"/>
        <end position="222"/>
    </location>
</feature>
<gene>
    <name evidence="3" type="ORF">GZ085_10030</name>
</gene>
<dbReference type="Pfam" id="PF07589">
    <property type="entry name" value="PEP-CTERM"/>
    <property type="match status" value="1"/>
</dbReference>
<accession>A0A7C9P5N8</accession>
<feature type="chain" id="PRO_5028879626" evidence="1">
    <location>
        <begin position="23"/>
        <end position="232"/>
    </location>
</feature>
<name>A0A7C9P5N8_9PROT</name>
<evidence type="ECO:0000313" key="4">
    <source>
        <dbReference type="Proteomes" id="UP000483432"/>
    </source>
</evidence>
<reference evidence="3 4" key="1">
    <citation type="submission" date="2019-09" db="EMBL/GenBank/DDBJ databases">
        <title>H2 Metabolism Revealed by Metagenomic Analysis in Subglacial Sediment of East Antarctica.</title>
        <authorList>
            <person name="Yang Z."/>
            <person name="Zhang Y."/>
            <person name="Lv Y."/>
            <person name="Yan W."/>
            <person name="Xiao X."/>
            <person name="Sun B."/>
            <person name="Ma H."/>
        </authorList>
    </citation>
    <scope>NUCLEOTIDE SEQUENCE [LARGE SCALE GENOMIC DNA]</scope>
    <source>
        <strain evidence="3">Bin2_2</strain>
    </source>
</reference>
<dbReference type="EMBL" id="JAAFGW010000149">
    <property type="protein sequence ID" value="NDP48709.1"/>
    <property type="molecule type" value="Genomic_DNA"/>
</dbReference>
<evidence type="ECO:0000313" key="3">
    <source>
        <dbReference type="EMBL" id="NDP48709.1"/>
    </source>
</evidence>
<dbReference type="NCBIfam" id="TIGR02595">
    <property type="entry name" value="PEP_CTERM"/>
    <property type="match status" value="1"/>
</dbReference>